<name>A0A2U1TGV1_9MICO</name>
<proteinExistence type="predicted"/>
<keyword evidence="3" id="KW-1185">Reference proteome</keyword>
<evidence type="ECO:0000256" key="1">
    <source>
        <dbReference type="SAM" id="Phobius"/>
    </source>
</evidence>
<feature type="transmembrane region" description="Helical" evidence="1">
    <location>
        <begin position="61"/>
        <end position="80"/>
    </location>
</feature>
<comment type="caution">
    <text evidence="2">The sequence shown here is derived from an EMBL/GenBank/DDBJ whole genome shotgun (WGS) entry which is preliminary data.</text>
</comment>
<feature type="transmembrane region" description="Helical" evidence="1">
    <location>
        <begin position="29"/>
        <end position="49"/>
    </location>
</feature>
<keyword evidence="1" id="KW-1133">Transmembrane helix</keyword>
<keyword evidence="1" id="KW-0812">Transmembrane</keyword>
<sequence length="94" mass="9880">MLGVVVVPLALVVTFNSYSAPGPDAYVRMAFAQVAGSTIAIVTVLALLLHRILSRSPVGTIAWFAFIAIVVISFQAFRLADAASFLLTGLGIET</sequence>
<reference evidence="3" key="1">
    <citation type="submission" date="2018-04" db="EMBL/GenBank/DDBJ databases">
        <authorList>
            <person name="Liu S."/>
            <person name="Wang Z."/>
            <person name="Li J."/>
        </authorList>
    </citation>
    <scope>NUCLEOTIDE SEQUENCE [LARGE SCALE GENOMIC DNA]</scope>
    <source>
        <strain evidence="3">622</strain>
    </source>
</reference>
<protein>
    <submittedName>
        <fullName evidence="2">Uncharacterized protein</fullName>
    </submittedName>
</protein>
<dbReference type="Proteomes" id="UP000244962">
    <property type="component" value="Unassembled WGS sequence"/>
</dbReference>
<dbReference type="AlphaFoldDB" id="A0A2U1TGV1"/>
<organism evidence="2 3">
    <name type="scientific">Mycetocola zhujimingii</name>
    <dbReference type="NCBI Taxonomy" id="2079792"/>
    <lineage>
        <taxon>Bacteria</taxon>
        <taxon>Bacillati</taxon>
        <taxon>Actinomycetota</taxon>
        <taxon>Actinomycetes</taxon>
        <taxon>Micrococcales</taxon>
        <taxon>Microbacteriaceae</taxon>
        <taxon>Mycetocola</taxon>
    </lineage>
</organism>
<dbReference type="EMBL" id="QEFB01000001">
    <property type="protein sequence ID" value="PWC08108.1"/>
    <property type="molecule type" value="Genomic_DNA"/>
</dbReference>
<accession>A0A2U1TGV1</accession>
<evidence type="ECO:0000313" key="3">
    <source>
        <dbReference type="Proteomes" id="UP000244962"/>
    </source>
</evidence>
<gene>
    <name evidence="2" type="ORF">DF223_01770</name>
</gene>
<evidence type="ECO:0000313" key="2">
    <source>
        <dbReference type="EMBL" id="PWC08108.1"/>
    </source>
</evidence>
<keyword evidence="1" id="KW-0472">Membrane</keyword>